<organism evidence="2 3">
    <name type="scientific">Olivibacter ginsenosidimutans</name>
    <dbReference type="NCBI Taxonomy" id="1176537"/>
    <lineage>
        <taxon>Bacteria</taxon>
        <taxon>Pseudomonadati</taxon>
        <taxon>Bacteroidota</taxon>
        <taxon>Sphingobacteriia</taxon>
        <taxon>Sphingobacteriales</taxon>
        <taxon>Sphingobacteriaceae</taxon>
        <taxon>Olivibacter</taxon>
    </lineage>
</organism>
<comment type="caution">
    <text evidence="2">The sequence shown here is derived from an EMBL/GenBank/DDBJ whole genome shotgun (WGS) entry which is preliminary data.</text>
</comment>
<protein>
    <submittedName>
        <fullName evidence="2">Uncharacterized protein</fullName>
    </submittedName>
</protein>
<dbReference type="Proteomes" id="UP001501411">
    <property type="component" value="Unassembled WGS sequence"/>
</dbReference>
<gene>
    <name evidence="2" type="ORF">GCM10023231_25940</name>
</gene>
<sequence>MPPIIPVNNPANKGAPEAIAIPKHKGSATRNTTTLEGRSYFKFLLAILRNAENRVPSIKKEVC</sequence>
<dbReference type="EMBL" id="BAABIQ010000037">
    <property type="protein sequence ID" value="GAA4796305.1"/>
    <property type="molecule type" value="Genomic_DNA"/>
</dbReference>
<evidence type="ECO:0000313" key="2">
    <source>
        <dbReference type="EMBL" id="GAA4796305.1"/>
    </source>
</evidence>
<evidence type="ECO:0000256" key="1">
    <source>
        <dbReference type="SAM" id="MobiDB-lite"/>
    </source>
</evidence>
<proteinExistence type="predicted"/>
<name>A0ABP9BJ74_9SPHI</name>
<feature type="region of interest" description="Disordered" evidence="1">
    <location>
        <begin position="1"/>
        <end position="31"/>
    </location>
</feature>
<evidence type="ECO:0000313" key="3">
    <source>
        <dbReference type="Proteomes" id="UP001501411"/>
    </source>
</evidence>
<reference evidence="3" key="1">
    <citation type="journal article" date="2019" name="Int. J. Syst. Evol. Microbiol.">
        <title>The Global Catalogue of Microorganisms (GCM) 10K type strain sequencing project: providing services to taxonomists for standard genome sequencing and annotation.</title>
        <authorList>
            <consortium name="The Broad Institute Genomics Platform"/>
            <consortium name="The Broad Institute Genome Sequencing Center for Infectious Disease"/>
            <person name="Wu L."/>
            <person name="Ma J."/>
        </authorList>
    </citation>
    <scope>NUCLEOTIDE SEQUENCE [LARGE SCALE GENOMIC DNA]</scope>
    <source>
        <strain evidence="3">JCM 18200</strain>
    </source>
</reference>
<accession>A0ABP9BJ74</accession>
<keyword evidence="3" id="KW-1185">Reference proteome</keyword>